<evidence type="ECO:0000313" key="1">
    <source>
        <dbReference type="EnsemblPlants" id="MELO3C034366.2.1"/>
    </source>
</evidence>
<proteinExistence type="predicted"/>
<dbReference type="AlphaFoldDB" id="A0A9I9EIQ2"/>
<sequence length="63" mass="7084">MRGEGRITQFLKFSAHSAEFPASMDGRLDKFKSSYLLDIIPHYCSLDCGKAHLFSTQCQATQV</sequence>
<organism evidence="1">
    <name type="scientific">Cucumis melo</name>
    <name type="common">Muskmelon</name>
    <dbReference type="NCBI Taxonomy" id="3656"/>
    <lineage>
        <taxon>Eukaryota</taxon>
        <taxon>Viridiplantae</taxon>
        <taxon>Streptophyta</taxon>
        <taxon>Embryophyta</taxon>
        <taxon>Tracheophyta</taxon>
        <taxon>Spermatophyta</taxon>
        <taxon>Magnoliopsida</taxon>
        <taxon>eudicotyledons</taxon>
        <taxon>Gunneridae</taxon>
        <taxon>Pentapetalae</taxon>
        <taxon>rosids</taxon>
        <taxon>fabids</taxon>
        <taxon>Cucurbitales</taxon>
        <taxon>Cucurbitaceae</taxon>
        <taxon>Benincaseae</taxon>
        <taxon>Cucumis</taxon>
    </lineage>
</organism>
<protein>
    <submittedName>
        <fullName evidence="1">Uncharacterized protein</fullName>
    </submittedName>
</protein>
<reference evidence="1" key="1">
    <citation type="submission" date="2023-03" db="UniProtKB">
        <authorList>
            <consortium name="EnsemblPlants"/>
        </authorList>
    </citation>
    <scope>IDENTIFICATION</scope>
</reference>
<dbReference type="EnsemblPlants" id="MELO3C034366.2.1">
    <property type="protein sequence ID" value="MELO3C034366.2.1"/>
    <property type="gene ID" value="MELO3C034366.2"/>
</dbReference>
<name>A0A9I9EIQ2_CUCME</name>
<dbReference type="Gramene" id="MELO3C034366.2.1">
    <property type="protein sequence ID" value="MELO3C034366.2.1"/>
    <property type="gene ID" value="MELO3C034366.2"/>
</dbReference>
<accession>A0A9I9EIQ2</accession>